<accession>A0ABU5QIZ0</accession>
<evidence type="ECO:0000256" key="2">
    <source>
        <dbReference type="ARBA" id="ARBA00008558"/>
    </source>
</evidence>
<proteinExistence type="inferred from homology"/>
<dbReference type="EC" id="5.1.3.11" evidence="4"/>
<dbReference type="InterPro" id="IPR012341">
    <property type="entry name" value="6hp_glycosidase-like_sf"/>
</dbReference>
<dbReference type="Gene3D" id="1.50.10.10">
    <property type="match status" value="1"/>
</dbReference>
<dbReference type="InterPro" id="IPR008928">
    <property type="entry name" value="6-hairpin_glycosidase_sf"/>
</dbReference>
<evidence type="ECO:0000256" key="3">
    <source>
        <dbReference type="ARBA" id="ARBA00023235"/>
    </source>
</evidence>
<comment type="caution">
    <text evidence="5">The sequence shown here is derived from an EMBL/GenBank/DDBJ whole genome shotgun (WGS) entry which is preliminary data.</text>
</comment>
<dbReference type="InterPro" id="IPR028584">
    <property type="entry name" value="Cellobiose_2_epim"/>
</dbReference>
<keyword evidence="6" id="KW-1185">Reference proteome</keyword>
<gene>
    <name evidence="5" type="ORF">VB264_03315</name>
</gene>
<dbReference type="EMBL" id="JAYFUL010000003">
    <property type="protein sequence ID" value="MEA5256799.1"/>
    <property type="molecule type" value="Genomic_DNA"/>
</dbReference>
<dbReference type="Proteomes" id="UP001304671">
    <property type="component" value="Unassembled WGS sequence"/>
</dbReference>
<name>A0ABU5QIZ0_9BACT</name>
<dbReference type="RefSeq" id="WP_323246744.1">
    <property type="nucleotide sequence ID" value="NZ_JAYFUL010000003.1"/>
</dbReference>
<comment type="function">
    <text evidence="4">Catalyzes the reversible epimerization of cellobiose to 4-O-beta-D-glucopyranosyl-D-mannose (Glc-Man).</text>
</comment>
<dbReference type="SUPFAM" id="SSF48208">
    <property type="entry name" value="Six-hairpin glycosidases"/>
    <property type="match status" value="1"/>
</dbReference>
<dbReference type="HAMAP" id="MF_00929">
    <property type="entry name" value="Cellobiose_2_epim"/>
    <property type="match status" value="1"/>
</dbReference>
<evidence type="ECO:0000313" key="6">
    <source>
        <dbReference type="Proteomes" id="UP001304671"/>
    </source>
</evidence>
<sequence>MSNKTYQKEVNQEVENILDYWLNNTIDDEFGGFYGQINENDEVVPNAEKGSVLNARILWTFSAAYRHNPRPAYLSTATRAYEYLRNYFSDKIFGGVYWSVDFKGNPLNTRKQIYGQAFVIYGLSEYYKITQQQEVLDWAIDLFNIIETNSFDKVYGGYLEALAQDWQPIEDLKLSQKDANEKKSMNTHLHILEAYANLLKVWDNNLLKNQLKALIEVFIQYIIDTKTGHQYLFHDDDWTVKSHIISYGHDIEASWLLYEATEVLGDENLLNEVHKISLKITDAVGKGLQGDGGLAYESEGEHHDTDKHWWVQAEAMVGYLNAFQLSKNPKYLQQSIKSWEFIKAYLITPSGEWYWGVTGEHNKPMPHQDKVGFWKCPYHNVRACLEVYDRLEKISN</sequence>
<dbReference type="Pfam" id="PF07221">
    <property type="entry name" value="GlcNAc_2-epim"/>
    <property type="match status" value="1"/>
</dbReference>
<dbReference type="PANTHER" id="PTHR15108">
    <property type="entry name" value="N-ACYLGLUCOSAMINE-2-EPIMERASE"/>
    <property type="match status" value="1"/>
</dbReference>
<comment type="similarity">
    <text evidence="4">Belongs to the cellobiose 2-epimerase family.</text>
</comment>
<evidence type="ECO:0000313" key="5">
    <source>
        <dbReference type="EMBL" id="MEA5256799.1"/>
    </source>
</evidence>
<comment type="catalytic activity">
    <reaction evidence="1 4">
        <text>D-cellobiose = beta-D-glucosyl-(1-&gt;4)-D-mannopyranose</text>
        <dbReference type="Rhea" id="RHEA:23384"/>
        <dbReference type="ChEBI" id="CHEBI:17057"/>
        <dbReference type="ChEBI" id="CHEBI:47931"/>
        <dbReference type="EC" id="5.1.3.11"/>
    </reaction>
</comment>
<evidence type="ECO:0000256" key="4">
    <source>
        <dbReference type="HAMAP-Rule" id="MF_00929"/>
    </source>
</evidence>
<reference evidence="5 6" key="1">
    <citation type="submission" date="2023-12" db="EMBL/GenBank/DDBJ databases">
        <title>Novel species of the genus Arcicella isolated from rivers.</title>
        <authorList>
            <person name="Lu H."/>
        </authorList>
    </citation>
    <scope>NUCLEOTIDE SEQUENCE [LARGE SCALE GENOMIC DNA]</scope>
    <source>
        <strain evidence="5 6">LMG 21963</strain>
    </source>
</reference>
<dbReference type="InterPro" id="IPR010819">
    <property type="entry name" value="AGE/CE"/>
</dbReference>
<evidence type="ECO:0000256" key="1">
    <source>
        <dbReference type="ARBA" id="ARBA00001470"/>
    </source>
</evidence>
<comment type="similarity">
    <text evidence="2">Belongs to the N-acylglucosamine 2-epimerase family.</text>
</comment>
<protein>
    <recommendedName>
        <fullName evidence="4">Cellobiose 2-epimerase</fullName>
        <shortName evidence="4">CE</shortName>
        <ecNumber evidence="4">5.1.3.11</ecNumber>
    </recommendedName>
</protein>
<keyword evidence="3 4" id="KW-0413">Isomerase</keyword>
<organism evidence="5 6">
    <name type="scientific">Arcicella aquatica</name>
    <dbReference type="NCBI Taxonomy" id="217141"/>
    <lineage>
        <taxon>Bacteria</taxon>
        <taxon>Pseudomonadati</taxon>
        <taxon>Bacteroidota</taxon>
        <taxon>Cytophagia</taxon>
        <taxon>Cytophagales</taxon>
        <taxon>Flectobacillaceae</taxon>
        <taxon>Arcicella</taxon>
    </lineage>
</organism>